<dbReference type="InterPro" id="IPR027304">
    <property type="entry name" value="Trigger_fact/SurA_dom_sf"/>
</dbReference>
<dbReference type="PROSITE" id="PS50198">
    <property type="entry name" value="PPIC_PPIASE_2"/>
    <property type="match status" value="1"/>
</dbReference>
<evidence type="ECO:0000313" key="15">
    <source>
        <dbReference type="Proteomes" id="UP000001520"/>
    </source>
</evidence>
<dbReference type="Gene3D" id="3.10.50.40">
    <property type="match status" value="1"/>
</dbReference>
<dbReference type="EMBL" id="AP011529">
    <property type="protein sequence ID" value="BAI80526.1"/>
    <property type="molecule type" value="Genomic_DNA"/>
</dbReference>
<keyword evidence="4 12" id="KW-0812">Transmembrane</keyword>
<keyword evidence="11 14" id="KW-0413">Isomerase</keyword>
<proteinExistence type="inferred from homology"/>
<dbReference type="InterPro" id="IPR000297">
    <property type="entry name" value="PPIase_PpiC"/>
</dbReference>
<dbReference type="HOGENOM" id="CLU_023843_1_0_0"/>
<protein>
    <recommendedName>
        <fullName evidence="9">Periplasmic chaperone PpiD</fullName>
    </recommendedName>
    <alternativeName>
        <fullName evidence="10">Periplasmic folding chaperone</fullName>
    </alternativeName>
</protein>
<dbReference type="Pfam" id="PF13616">
    <property type="entry name" value="Rotamase_3"/>
    <property type="match status" value="1"/>
</dbReference>
<dbReference type="PANTHER" id="PTHR47529">
    <property type="entry name" value="PEPTIDYL-PROLYL CIS-TRANS ISOMERASE D"/>
    <property type="match status" value="1"/>
</dbReference>
<keyword evidence="2" id="KW-1003">Cell membrane</keyword>
<keyword evidence="6 12" id="KW-0472">Membrane</keyword>
<evidence type="ECO:0000256" key="4">
    <source>
        <dbReference type="ARBA" id="ARBA00022692"/>
    </source>
</evidence>
<keyword evidence="3" id="KW-0997">Cell inner membrane</keyword>
<evidence type="ECO:0000256" key="9">
    <source>
        <dbReference type="ARBA" id="ARBA00040743"/>
    </source>
</evidence>
<dbReference type="Gene3D" id="1.10.4030.10">
    <property type="entry name" value="Porin chaperone SurA, peptide-binding domain"/>
    <property type="match status" value="1"/>
</dbReference>
<evidence type="ECO:0000256" key="12">
    <source>
        <dbReference type="SAM" id="Phobius"/>
    </source>
</evidence>
<evidence type="ECO:0000259" key="13">
    <source>
        <dbReference type="PROSITE" id="PS50198"/>
    </source>
</evidence>
<dbReference type="InterPro" id="IPR046357">
    <property type="entry name" value="PPIase_dom_sf"/>
</dbReference>
<feature type="transmembrane region" description="Helical" evidence="12">
    <location>
        <begin position="12"/>
        <end position="33"/>
    </location>
</feature>
<evidence type="ECO:0000256" key="5">
    <source>
        <dbReference type="ARBA" id="ARBA00022989"/>
    </source>
</evidence>
<dbReference type="AlphaFoldDB" id="D3PD53"/>
<evidence type="ECO:0000256" key="10">
    <source>
        <dbReference type="ARBA" id="ARBA00042775"/>
    </source>
</evidence>
<dbReference type="SUPFAM" id="SSF54534">
    <property type="entry name" value="FKBP-like"/>
    <property type="match status" value="1"/>
</dbReference>
<evidence type="ECO:0000256" key="6">
    <source>
        <dbReference type="ARBA" id="ARBA00023136"/>
    </source>
</evidence>
<organism evidence="14 15">
    <name type="scientific">Deferribacter desulfuricans (strain DSM 14783 / JCM 11476 / NBRC 101012 / SSM1)</name>
    <dbReference type="NCBI Taxonomy" id="639282"/>
    <lineage>
        <taxon>Bacteria</taxon>
        <taxon>Pseudomonadati</taxon>
        <taxon>Deferribacterota</taxon>
        <taxon>Deferribacteres</taxon>
        <taxon>Deferribacterales</taxon>
        <taxon>Deferribacteraceae</taxon>
        <taxon>Deferribacter</taxon>
    </lineage>
</organism>
<dbReference type="Pfam" id="PF13624">
    <property type="entry name" value="SurA_N_3"/>
    <property type="match status" value="1"/>
</dbReference>
<dbReference type="GO" id="GO:0005886">
    <property type="term" value="C:plasma membrane"/>
    <property type="evidence" value="ECO:0007669"/>
    <property type="project" value="UniProtKB-SubCell"/>
</dbReference>
<sequence>MLRMFRNQKKILAFFLWLVIAAFIGTIFLVWGVGGNRGRQKNYAIKVNDFEISFNEYQQEYDKFSNTLKSLLGGEIPNTININKQVTDSIIEKYLLLDQANKLGVFVSDVEVFNEIKNIPSFQTNGQFDAKRYVEILRLNGLTPASFERSIKADLLVQKTKNLITQSVSVNENEIKNEYIYRNKTAKISYIKLNSEKFKKDVTYNDEELKAYFEKNKEDYRVPEKIKLKYIKIDPKDFNKEIKVSDEEIEKYYLQHTDEFIEKEKVAAKHILIRVKDWNNKKEVAEAKKKIENILQKIKKGAKFEDLAKKYSDDPTAKNGGDLGYFTKGQMIKEFEDVVFKLKPGDISDIVKTKFGYHIIKVYGHKPEKKLTLDEAKPLIIKKLKTLKKDSYFKEYVLDIYRDILKASNITAYTLEHKDIPVYETDYFSMFDNIPPIGNDLKLKTKLFKLETSEVTNIIDINGVKYIFELIEKKKSYIPKFEDVKKEVINDYINDKSVELAKDNALSLIKKYNELQKIADSKKLSITTTPDFKRIDPIPDIGTNEELSKKIFNKGKGLLETPFVVGNNIFIIEVNNIKYPDFSKITEDEKKEIESYILSIKQDEALNSYIEKLKNNAKIEVNPSIK</sequence>
<dbReference type="InterPro" id="IPR023058">
    <property type="entry name" value="PPIase_PpiC_CS"/>
</dbReference>
<keyword evidence="15" id="KW-1185">Reference proteome</keyword>
<gene>
    <name evidence="14" type="ordered locus">DEFDS_1056</name>
</gene>
<evidence type="ECO:0000256" key="3">
    <source>
        <dbReference type="ARBA" id="ARBA00022519"/>
    </source>
</evidence>
<evidence type="ECO:0000313" key="14">
    <source>
        <dbReference type="EMBL" id="BAI80526.1"/>
    </source>
</evidence>
<evidence type="ECO:0000256" key="1">
    <source>
        <dbReference type="ARBA" id="ARBA00004382"/>
    </source>
</evidence>
<name>D3PD53_DEFDS</name>
<evidence type="ECO:0000256" key="11">
    <source>
        <dbReference type="PROSITE-ProRule" id="PRU00278"/>
    </source>
</evidence>
<dbReference type="eggNOG" id="COG0760">
    <property type="taxonomic scope" value="Bacteria"/>
</dbReference>
<comment type="similarity">
    <text evidence="8">Belongs to the PpiD chaperone family.</text>
</comment>
<dbReference type="KEGG" id="ddf:DEFDS_1056"/>
<dbReference type="InterPro" id="IPR052029">
    <property type="entry name" value="PpiD_chaperone"/>
</dbReference>
<dbReference type="Proteomes" id="UP000001520">
    <property type="component" value="Chromosome"/>
</dbReference>
<evidence type="ECO:0000256" key="8">
    <source>
        <dbReference type="ARBA" id="ARBA00038408"/>
    </source>
</evidence>
<dbReference type="PROSITE" id="PS01096">
    <property type="entry name" value="PPIC_PPIASE_1"/>
    <property type="match status" value="1"/>
</dbReference>
<feature type="domain" description="PpiC" evidence="13">
    <location>
        <begin position="263"/>
        <end position="364"/>
    </location>
</feature>
<dbReference type="OrthoDB" id="9812372at2"/>
<comment type="subcellular location">
    <subcellularLocation>
        <location evidence="1">Cell inner membrane</location>
        <topology evidence="1">Single-pass type II membrane protein</topology>
        <orientation evidence="1">Periplasmic side</orientation>
    </subcellularLocation>
</comment>
<accession>D3PD53</accession>
<evidence type="ECO:0000256" key="2">
    <source>
        <dbReference type="ARBA" id="ARBA00022475"/>
    </source>
</evidence>
<keyword evidence="11" id="KW-0697">Rotamase</keyword>
<reference evidence="14 15" key="1">
    <citation type="journal article" date="2010" name="DNA Res.">
        <title>Bacterial lifestyle in a deep-sea hydrothermal vent chimney revealed by the genome sequence of the thermophilic bacterium Deferribacter desulfuricans SSM1.</title>
        <authorList>
            <person name="Takaki Y."/>
            <person name="Shimamura S."/>
            <person name="Nakagawa S."/>
            <person name="Fukuhara Y."/>
            <person name="Horikawa H."/>
            <person name="Ankai A."/>
            <person name="Harada T."/>
            <person name="Hosoyama A."/>
            <person name="Oguchi A."/>
            <person name="Fukui S."/>
            <person name="Fujita N."/>
            <person name="Takami H."/>
            <person name="Takai K."/>
        </authorList>
    </citation>
    <scope>NUCLEOTIDE SEQUENCE [LARGE SCALE GENOMIC DNA]</scope>
    <source>
        <strain evidence="15">DSM 14783 / JCM 11476 / NBRC 101012 / SSM1</strain>
    </source>
</reference>
<dbReference type="RefSeq" id="WP_013007773.1">
    <property type="nucleotide sequence ID" value="NC_013939.1"/>
</dbReference>
<keyword evidence="7" id="KW-0143">Chaperone</keyword>
<dbReference type="PANTHER" id="PTHR47529:SF1">
    <property type="entry name" value="PERIPLASMIC CHAPERONE PPID"/>
    <property type="match status" value="1"/>
</dbReference>
<dbReference type="STRING" id="639282.DEFDS_1056"/>
<dbReference type="GO" id="GO:0003755">
    <property type="term" value="F:peptidyl-prolyl cis-trans isomerase activity"/>
    <property type="evidence" value="ECO:0007669"/>
    <property type="project" value="UniProtKB-KW"/>
</dbReference>
<keyword evidence="5 12" id="KW-1133">Transmembrane helix</keyword>
<evidence type="ECO:0000256" key="7">
    <source>
        <dbReference type="ARBA" id="ARBA00023186"/>
    </source>
</evidence>
<dbReference type="SUPFAM" id="SSF109998">
    <property type="entry name" value="Triger factor/SurA peptide-binding domain-like"/>
    <property type="match status" value="1"/>
</dbReference>